<dbReference type="GO" id="GO:0005975">
    <property type="term" value="P:carbohydrate metabolic process"/>
    <property type="evidence" value="ECO:0007669"/>
    <property type="project" value="UniProtKB-ARBA"/>
</dbReference>
<dbReference type="AlphaFoldDB" id="A0A5C6EAN8"/>
<dbReference type="InterPro" id="IPR015882">
    <property type="entry name" value="HEX_bac_N"/>
</dbReference>
<comment type="caution">
    <text evidence="5">The sequence shown here is derived from an EMBL/GenBank/DDBJ whole genome shotgun (WGS) entry which is preliminary data.</text>
</comment>
<evidence type="ECO:0000256" key="2">
    <source>
        <dbReference type="ARBA" id="ARBA00023295"/>
    </source>
</evidence>
<dbReference type="InterPro" id="IPR029018">
    <property type="entry name" value="Hex-like_dom2"/>
</dbReference>
<organism evidence="5 6">
    <name type="scientific">Novipirellula aureliae</name>
    <dbReference type="NCBI Taxonomy" id="2527966"/>
    <lineage>
        <taxon>Bacteria</taxon>
        <taxon>Pseudomonadati</taxon>
        <taxon>Planctomycetota</taxon>
        <taxon>Planctomycetia</taxon>
        <taxon>Pirellulales</taxon>
        <taxon>Pirellulaceae</taxon>
        <taxon>Novipirellula</taxon>
    </lineage>
</organism>
<keyword evidence="2" id="KW-0326">Glycosidase</keyword>
<dbReference type="EMBL" id="SJPY01000002">
    <property type="protein sequence ID" value="TWU44219.1"/>
    <property type="molecule type" value="Genomic_DNA"/>
</dbReference>
<feature type="domain" description="Beta-hexosaminidase bacterial type N-terminal" evidence="4">
    <location>
        <begin position="28"/>
        <end position="109"/>
    </location>
</feature>
<name>A0A5C6EAN8_9BACT</name>
<sequence precursor="true">MKLRPRDVTSFVVLAVLMCAGFCEASTLTVSAPKTSPEIEFALGRLEKTLAAQGVSLSVSSESEADLDLRIEQDPGEEADDGYTLCRQGKGYSIAARNQRGVMYGILDIDSQLRQGRTLETLQERAIEAHYPFRAIKFNLPWYSYRDGEHLSLHMETCRDLAFWEAFLDMMVDNKFNVLSLWNMHPYMYMVRPTNFPKSSPFTEKEMAEWQAFWHGLFKMAKQRGIDTYVVNWNIFLPEEFSQHYGEGGSFEGTRFLGDGVTSPAIEQYTREIVTQTLNEYPNLTGIGLTLGERMGGMVSEERRDWVDRTLIAGLKNADRKARLIYRAPLSANKKSGGSVSVTTEQITREAIETMGMDDPVSIEFKFNWSHGHTSPRLSIVHGGMLTDTYWTPPSDKYKAIWTMRNEDFFVLRWAQPDFIREFIRLNSQAYTDGCFIGSECYIPAKDYITRDEHRHWDYAFERQWLFYKVWGNLLFNPQTPDDAFATALQDKFPGVDGAELLRAWILASNGANRLGSFYRATWDATLYSEGFAKNGGKLITVNDLIKQPVLDESLYLSIDETVNQGIRDPTRIDPLTLANQLDADCQEALRLAAKNAGQSESPTLQIELNDIICWTWHGRYFAEKLRGAVALARYRKDKNVADQQAAIAHLTKAKACWLELVEHVEKYNVPVMPYQFDQEYSWRKQLPQVEQDIRIAERN</sequence>
<dbReference type="SUPFAM" id="SSF55545">
    <property type="entry name" value="beta-N-acetylhexosaminidase-like domain"/>
    <property type="match status" value="1"/>
</dbReference>
<keyword evidence="3" id="KW-0732">Signal</keyword>
<dbReference type="GO" id="GO:0016798">
    <property type="term" value="F:hydrolase activity, acting on glycosyl bonds"/>
    <property type="evidence" value="ECO:0007669"/>
    <property type="project" value="UniProtKB-KW"/>
</dbReference>
<feature type="chain" id="PRO_5022880285" description="Beta-hexosaminidase bacterial type N-terminal domain-containing protein" evidence="3">
    <location>
        <begin position="26"/>
        <end position="700"/>
    </location>
</feature>
<dbReference type="Gene3D" id="3.30.379.10">
    <property type="entry name" value="Chitobiase/beta-hexosaminidase domain 2-like"/>
    <property type="match status" value="1"/>
</dbReference>
<evidence type="ECO:0000313" key="6">
    <source>
        <dbReference type="Proteomes" id="UP000315471"/>
    </source>
</evidence>
<evidence type="ECO:0000256" key="1">
    <source>
        <dbReference type="ARBA" id="ARBA00022801"/>
    </source>
</evidence>
<feature type="signal peptide" evidence="3">
    <location>
        <begin position="1"/>
        <end position="25"/>
    </location>
</feature>
<evidence type="ECO:0000313" key="5">
    <source>
        <dbReference type="EMBL" id="TWU44219.1"/>
    </source>
</evidence>
<keyword evidence="1" id="KW-0378">Hydrolase</keyword>
<keyword evidence="6" id="KW-1185">Reference proteome</keyword>
<evidence type="ECO:0000256" key="3">
    <source>
        <dbReference type="SAM" id="SignalP"/>
    </source>
</evidence>
<evidence type="ECO:0000259" key="4">
    <source>
        <dbReference type="Pfam" id="PF02838"/>
    </source>
</evidence>
<proteinExistence type="predicted"/>
<dbReference type="RefSeq" id="WP_146599217.1">
    <property type="nucleotide sequence ID" value="NZ_SJPY01000002.1"/>
</dbReference>
<dbReference type="Pfam" id="PF02838">
    <property type="entry name" value="Glyco_hydro_20b"/>
    <property type="match status" value="1"/>
</dbReference>
<reference evidence="5 6" key="1">
    <citation type="submission" date="2019-02" db="EMBL/GenBank/DDBJ databases">
        <title>Deep-cultivation of Planctomycetes and their phenomic and genomic characterization uncovers novel biology.</title>
        <authorList>
            <person name="Wiegand S."/>
            <person name="Jogler M."/>
            <person name="Boedeker C."/>
            <person name="Pinto D."/>
            <person name="Vollmers J."/>
            <person name="Rivas-Marin E."/>
            <person name="Kohn T."/>
            <person name="Peeters S.H."/>
            <person name="Heuer A."/>
            <person name="Rast P."/>
            <person name="Oberbeckmann S."/>
            <person name="Bunk B."/>
            <person name="Jeske O."/>
            <person name="Meyerdierks A."/>
            <person name="Storesund J.E."/>
            <person name="Kallscheuer N."/>
            <person name="Luecker S."/>
            <person name="Lage O.M."/>
            <person name="Pohl T."/>
            <person name="Merkel B.J."/>
            <person name="Hornburger P."/>
            <person name="Mueller R.-W."/>
            <person name="Bruemmer F."/>
            <person name="Labrenz M."/>
            <person name="Spormann A.M."/>
            <person name="Op Den Camp H."/>
            <person name="Overmann J."/>
            <person name="Amann R."/>
            <person name="Jetten M.S.M."/>
            <person name="Mascher T."/>
            <person name="Medema M.H."/>
            <person name="Devos D.P."/>
            <person name="Kaster A.-K."/>
            <person name="Ovreas L."/>
            <person name="Rohde M."/>
            <person name="Galperin M.Y."/>
            <person name="Jogler C."/>
        </authorList>
    </citation>
    <scope>NUCLEOTIDE SEQUENCE [LARGE SCALE GENOMIC DNA]</scope>
    <source>
        <strain evidence="5 6">Q31b</strain>
    </source>
</reference>
<dbReference type="Proteomes" id="UP000315471">
    <property type="component" value="Unassembled WGS sequence"/>
</dbReference>
<dbReference type="OrthoDB" id="99887at2"/>
<protein>
    <recommendedName>
        <fullName evidence="4">Beta-hexosaminidase bacterial type N-terminal domain-containing protein</fullName>
    </recommendedName>
</protein>
<accession>A0A5C6EAN8</accession>
<gene>
    <name evidence="5" type="ORF">Q31b_17550</name>
</gene>